<dbReference type="GO" id="GO:0005634">
    <property type="term" value="C:nucleus"/>
    <property type="evidence" value="ECO:0007669"/>
    <property type="project" value="UniProtKB-SubCell"/>
</dbReference>
<sequence>MLIWLQGFKRNLERLSQKMGSAFEVNEKAAMKVVDEADKLRVEKQVLEDMFLKVKIDLWHFCDYFEEKVVSFLEEMILKLKQLEKMRDQIENMKGILWVNGKMQNLKGERLNGNLFLLKQKYLQLEIKELEKKLDSLVQKTEKSQPIEDKMPKMGGDHQKTAEKRVVKGCIKSGKGPWVVQRTTKDGRVITRYRFPSDKERLKNRERERNRRNVARKIFSGLRTFGNYQLSKNADTIDLLKAVCEEAGWHVEEDGTIYKKNVLHDEDGGYCTCDEKMDTYMESRSKMHPQKDHDDINVTLSLTLAS</sequence>
<organism evidence="7 8">
    <name type="scientific">Lactuca saligna</name>
    <name type="common">Willowleaf lettuce</name>
    <dbReference type="NCBI Taxonomy" id="75948"/>
    <lineage>
        <taxon>Eukaryota</taxon>
        <taxon>Viridiplantae</taxon>
        <taxon>Streptophyta</taxon>
        <taxon>Embryophyta</taxon>
        <taxon>Tracheophyta</taxon>
        <taxon>Spermatophyta</taxon>
        <taxon>Magnoliopsida</taxon>
        <taxon>eudicotyledons</taxon>
        <taxon>Gunneridae</taxon>
        <taxon>Pentapetalae</taxon>
        <taxon>asterids</taxon>
        <taxon>campanulids</taxon>
        <taxon>Asterales</taxon>
        <taxon>Asteraceae</taxon>
        <taxon>Cichorioideae</taxon>
        <taxon>Cichorieae</taxon>
        <taxon>Lactucinae</taxon>
        <taxon>Lactuca</taxon>
    </lineage>
</organism>
<evidence type="ECO:0000259" key="6">
    <source>
        <dbReference type="Pfam" id="PF05687"/>
    </source>
</evidence>
<evidence type="ECO:0000256" key="4">
    <source>
        <dbReference type="ARBA" id="ARBA00023163"/>
    </source>
</evidence>
<dbReference type="EMBL" id="OX465084">
    <property type="protein sequence ID" value="CAI9298722.1"/>
    <property type="molecule type" value="Genomic_DNA"/>
</dbReference>
<evidence type="ECO:0000256" key="5">
    <source>
        <dbReference type="RuleBase" id="RU369040"/>
    </source>
</evidence>
<dbReference type="PANTHER" id="PTHR31506:SF21">
    <property type="entry name" value="PROTEIN BZR1 HOMOLOG"/>
    <property type="match status" value="1"/>
</dbReference>
<reference evidence="7" key="1">
    <citation type="submission" date="2023-04" db="EMBL/GenBank/DDBJ databases">
        <authorList>
            <person name="Vijverberg K."/>
            <person name="Xiong W."/>
            <person name="Schranz E."/>
        </authorList>
    </citation>
    <scope>NUCLEOTIDE SEQUENCE</scope>
</reference>
<gene>
    <name evidence="7" type="ORF">LSALG_LOCUS37473</name>
</gene>
<accession>A0AA36EK55</accession>
<comment type="similarity">
    <text evidence="1 5">Belongs to the BZR/LAT61 family.</text>
</comment>
<dbReference type="GO" id="GO:0003700">
    <property type="term" value="F:DNA-binding transcription factor activity"/>
    <property type="evidence" value="ECO:0007669"/>
    <property type="project" value="UniProtKB-UniRule"/>
</dbReference>
<evidence type="ECO:0000256" key="2">
    <source>
        <dbReference type="ARBA" id="ARBA00023015"/>
    </source>
</evidence>
<keyword evidence="4 5" id="KW-0804">Transcription</keyword>
<protein>
    <recommendedName>
        <fullName evidence="5">Protein BZR1 homolog</fullName>
    </recommendedName>
    <alternativeName>
        <fullName evidence="5">Protein BRASSINAZOLE-RESISTANT 1 homolog</fullName>
    </alternativeName>
</protein>
<dbReference type="GO" id="GO:0009742">
    <property type="term" value="P:brassinosteroid mediated signaling pathway"/>
    <property type="evidence" value="ECO:0007669"/>
    <property type="project" value="UniProtKB-UniRule"/>
</dbReference>
<comment type="function">
    <text evidence="5">Functions in brassinosteroid signaling. May function as transcriptional repressor.</text>
</comment>
<feature type="domain" description="BES1/BZR1 plant transcription factor N-terminal" evidence="6">
    <location>
        <begin position="194"/>
        <end position="262"/>
    </location>
</feature>
<evidence type="ECO:0000256" key="1">
    <source>
        <dbReference type="ARBA" id="ARBA00005909"/>
    </source>
</evidence>
<dbReference type="Proteomes" id="UP001177003">
    <property type="component" value="Chromosome 8"/>
</dbReference>
<dbReference type="InterPro" id="IPR008540">
    <property type="entry name" value="BES1_N"/>
</dbReference>
<comment type="subcellular location">
    <subcellularLocation>
        <location evidence="5">Nucleus</location>
    </subcellularLocation>
</comment>
<dbReference type="PANTHER" id="PTHR31506">
    <property type="entry name" value="BES1/BZR1 HOMOLOG PROTEIN 3-RELATED"/>
    <property type="match status" value="1"/>
</dbReference>
<dbReference type="Pfam" id="PF05687">
    <property type="entry name" value="BES1_N"/>
    <property type="match status" value="1"/>
</dbReference>
<dbReference type="AlphaFoldDB" id="A0AA36EK55"/>
<keyword evidence="5" id="KW-1070">Brassinosteroid signaling pathway</keyword>
<evidence type="ECO:0000313" key="8">
    <source>
        <dbReference type="Proteomes" id="UP001177003"/>
    </source>
</evidence>
<evidence type="ECO:0000313" key="7">
    <source>
        <dbReference type="EMBL" id="CAI9298722.1"/>
    </source>
</evidence>
<name>A0AA36EK55_LACSI</name>
<dbReference type="GO" id="GO:0006351">
    <property type="term" value="P:DNA-templated transcription"/>
    <property type="evidence" value="ECO:0007669"/>
    <property type="project" value="InterPro"/>
</dbReference>
<evidence type="ECO:0000256" key="3">
    <source>
        <dbReference type="ARBA" id="ARBA00023125"/>
    </source>
</evidence>
<keyword evidence="2 5" id="KW-0805">Transcription regulation</keyword>
<keyword evidence="3 5" id="KW-0238">DNA-binding</keyword>
<dbReference type="InterPro" id="IPR033264">
    <property type="entry name" value="BZR"/>
</dbReference>
<proteinExistence type="inferred from homology"/>
<dbReference type="GO" id="GO:0003677">
    <property type="term" value="F:DNA binding"/>
    <property type="evidence" value="ECO:0007669"/>
    <property type="project" value="UniProtKB-UniRule"/>
</dbReference>
<keyword evidence="8" id="KW-1185">Reference proteome</keyword>